<protein>
    <submittedName>
        <fullName evidence="1">Uncharacterized protein</fullName>
    </submittedName>
</protein>
<dbReference type="AlphaFoldDB" id="W0E3A7"/>
<accession>W0E3A7</accession>
<evidence type="ECO:0000313" key="2">
    <source>
        <dbReference type="Proteomes" id="UP000005275"/>
    </source>
</evidence>
<dbReference type="HOGENOM" id="CLU_3292177_0_0_6"/>
<reference evidence="1 2" key="1">
    <citation type="submission" date="2013-12" db="EMBL/GenBank/DDBJ databases">
        <authorList>
            <consortium name="DOE Joint Genome Institute"/>
            <person name="Bryant D.A."/>
            <person name="Huntemann M."/>
            <person name="Han J."/>
            <person name="Chen A."/>
            <person name="Kyrpides N."/>
            <person name="Mavromatis K."/>
            <person name="Markowitz V."/>
            <person name="Palaniappan K."/>
            <person name="Ivanova N."/>
            <person name="Schaumberg A."/>
            <person name="Pati A."/>
            <person name="Liolios K."/>
            <person name="Nordberg H.P."/>
            <person name="Cantor M.N."/>
            <person name="Hua S.X."/>
            <person name="Woyke T."/>
        </authorList>
    </citation>
    <scope>NUCLEOTIDE SEQUENCE [LARGE SCALE GENOMIC DNA]</scope>
    <source>
        <strain evidence="1 2">984</strain>
    </source>
</reference>
<dbReference type="KEGG" id="mpur:MARPU_00970"/>
<name>W0E3A7_MARPU</name>
<evidence type="ECO:0000313" key="1">
    <source>
        <dbReference type="EMBL" id="AHF05335.1"/>
    </source>
</evidence>
<dbReference type="EMBL" id="CP007031">
    <property type="protein sequence ID" value="AHF05335.1"/>
    <property type="molecule type" value="Genomic_DNA"/>
</dbReference>
<dbReference type="Proteomes" id="UP000005275">
    <property type="component" value="Chromosome"/>
</dbReference>
<keyword evidence="2" id="KW-1185">Reference proteome</keyword>
<gene>
    <name evidence="1" type="ORF">MARPU_00970</name>
</gene>
<proteinExistence type="predicted"/>
<organism evidence="1 2">
    <name type="scientific">Marichromatium purpuratum 984</name>
    <dbReference type="NCBI Taxonomy" id="765910"/>
    <lineage>
        <taxon>Bacteria</taxon>
        <taxon>Pseudomonadati</taxon>
        <taxon>Pseudomonadota</taxon>
        <taxon>Gammaproteobacteria</taxon>
        <taxon>Chromatiales</taxon>
        <taxon>Chromatiaceae</taxon>
        <taxon>Marichromatium</taxon>
    </lineage>
</organism>
<sequence length="40" mass="4385">MAGEEIEPSGLEGRYAVVDQFLSMGSVTRAQVPEPLQHVR</sequence>